<feature type="domain" description="ABC3 transporter permease C-terminal" evidence="7">
    <location>
        <begin position="729"/>
        <end position="839"/>
    </location>
</feature>
<keyword evidence="3 6" id="KW-0812">Transmembrane</keyword>
<evidence type="ECO:0000256" key="4">
    <source>
        <dbReference type="ARBA" id="ARBA00022989"/>
    </source>
</evidence>
<evidence type="ECO:0000313" key="8">
    <source>
        <dbReference type="EMBL" id="ATQ66803.1"/>
    </source>
</evidence>
<dbReference type="Proteomes" id="UP000230709">
    <property type="component" value="Chromosome"/>
</dbReference>
<dbReference type="Pfam" id="PF02687">
    <property type="entry name" value="FtsX"/>
    <property type="match status" value="2"/>
</dbReference>
<feature type="transmembrane region" description="Helical" evidence="6">
    <location>
        <begin position="432"/>
        <end position="459"/>
    </location>
</feature>
<dbReference type="PANTHER" id="PTHR30287">
    <property type="entry name" value="MEMBRANE COMPONENT OF PREDICTED ABC SUPERFAMILY METABOLITE UPTAKE TRANSPORTER"/>
    <property type="match status" value="1"/>
</dbReference>
<name>A0A2D2CVN8_METT3</name>
<dbReference type="GO" id="GO:0005886">
    <property type="term" value="C:plasma membrane"/>
    <property type="evidence" value="ECO:0007669"/>
    <property type="project" value="UniProtKB-SubCell"/>
</dbReference>
<feature type="domain" description="ABC3 transporter permease C-terminal" evidence="7">
    <location>
        <begin position="272"/>
        <end position="386"/>
    </location>
</feature>
<dbReference type="InterPro" id="IPR003838">
    <property type="entry name" value="ABC3_permease_C"/>
</dbReference>
<feature type="transmembrane region" description="Helical" evidence="6">
    <location>
        <begin position="728"/>
        <end position="747"/>
    </location>
</feature>
<keyword evidence="5 6" id="KW-0472">Membrane</keyword>
<dbReference type="InterPro" id="IPR038766">
    <property type="entry name" value="Membrane_comp_ABC_pdt"/>
</dbReference>
<sequence>MKGSRLPLPLRFALRDLIGDLRGFSVFIACIVIGVAAIAGVGAASSSLSAGLAREGRAILGGDISLAVTSRPFTPEQRAFLERAGRVGEIALIRAMARSEAGEAALVEVKAVDAAFPLAGAVTLAPAQSLAEALGPRDGVLGVAADSTLIARLDLKVGDRLKIGSGVFDLRGELVSEPDKLAGGVAFGSRVLMSEAGLAASRLDRPGVILRRVARVALGAGDRVAEDRDVEQFATALAAAFPDAGWEMRRRDAVSPQFTRNQQRFTQLLTLVALTALVAGGAGVANAVDGFVARKRDSFAILKALGAPASRVFAIALTEVLLVAALAIAGGLALGSAFPFLLDRALGAVGLPFAPSVDLRSLAIGALCGLLVTLIFALGPLGRAYATPVARLLREETEETRTPRLFAAASLACVALLIGAILAFAADLRLAAAYAAATGTAFLLLRGVAALVVLAATRAPRFASLRLRHAIANIRRPRNLAAPLVLSIGLTQTLLVALALVEASIHAELAPRERGRTPNFFFIDVPKEQAAEFSAFLTSFSPDARIEQAPMLRGRIVAVKGARVETLKPPDDISWALDGDRGVTFSSTLPAGSTLAAGSWWRAEEDRPESPLVSLEARVAEGLGLAVGDEITVNALGRELTARVANLRRVDWRSFGINFMMVFSPAAFADAPYSQMVTAAFDGRDDGRDARLTREVAKRFPMIAALRVKDALDAVGEIADRLTTAARGAAAIAILTAALALGSAVAASQQTRLRDAVILSTLGATRGFLISAYGIEFALLGAAAGAVAVAAGSGAAAFILTTLMRMDFVFRPGPVAATMLGALVFAIALGLAGSWRALGRRPGAALRRR</sequence>
<feature type="transmembrane region" description="Helical" evidence="6">
    <location>
        <begin position="362"/>
        <end position="385"/>
    </location>
</feature>
<protein>
    <submittedName>
        <fullName evidence="8">ABC transporter permease</fullName>
    </submittedName>
</protein>
<feature type="transmembrane region" description="Helical" evidence="6">
    <location>
        <begin position="480"/>
        <end position="501"/>
    </location>
</feature>
<dbReference type="STRING" id="595536.GCA_000178815_00544"/>
<feature type="transmembrane region" description="Helical" evidence="6">
    <location>
        <begin position="21"/>
        <end position="44"/>
    </location>
</feature>
<keyword evidence="9" id="KW-1185">Reference proteome</keyword>
<reference evidence="9" key="1">
    <citation type="submission" date="2017-10" db="EMBL/GenBank/DDBJ databases">
        <title>Completed PacBio SMRT sequence of Methylosinus trichosporium OB3b reveals presence of a third large plasmid.</title>
        <authorList>
            <person name="Charles T.C."/>
            <person name="Lynch M.D.J."/>
            <person name="Heil J.R."/>
            <person name="Cheng J."/>
        </authorList>
    </citation>
    <scope>NUCLEOTIDE SEQUENCE [LARGE SCALE GENOMIC DNA]</scope>
    <source>
        <strain evidence="9">OB3b</strain>
    </source>
</reference>
<evidence type="ECO:0000256" key="6">
    <source>
        <dbReference type="SAM" id="Phobius"/>
    </source>
</evidence>
<evidence type="ECO:0000256" key="3">
    <source>
        <dbReference type="ARBA" id="ARBA00022692"/>
    </source>
</evidence>
<dbReference type="RefSeq" id="WP_003612777.1">
    <property type="nucleotide sequence ID" value="NZ_ADVE02000001.1"/>
</dbReference>
<organism evidence="8 9">
    <name type="scientific">Methylosinus trichosporium (strain ATCC 35070 / NCIMB 11131 / UNIQEM 75 / OB3b)</name>
    <dbReference type="NCBI Taxonomy" id="595536"/>
    <lineage>
        <taxon>Bacteria</taxon>
        <taxon>Pseudomonadati</taxon>
        <taxon>Pseudomonadota</taxon>
        <taxon>Alphaproteobacteria</taxon>
        <taxon>Hyphomicrobiales</taxon>
        <taxon>Methylocystaceae</taxon>
        <taxon>Methylosinus</taxon>
    </lineage>
</organism>
<keyword evidence="2" id="KW-1003">Cell membrane</keyword>
<gene>
    <name evidence="8" type="ORF">CQW49_02000</name>
</gene>
<evidence type="ECO:0000256" key="2">
    <source>
        <dbReference type="ARBA" id="ARBA00022475"/>
    </source>
</evidence>
<proteinExistence type="predicted"/>
<feature type="transmembrane region" description="Helical" evidence="6">
    <location>
        <begin position="312"/>
        <end position="342"/>
    </location>
</feature>
<comment type="subcellular location">
    <subcellularLocation>
        <location evidence="1">Cell membrane</location>
        <topology evidence="1">Multi-pass membrane protein</topology>
    </subcellularLocation>
</comment>
<evidence type="ECO:0000256" key="5">
    <source>
        <dbReference type="ARBA" id="ARBA00023136"/>
    </source>
</evidence>
<feature type="transmembrane region" description="Helical" evidence="6">
    <location>
        <begin position="819"/>
        <end position="839"/>
    </location>
</feature>
<accession>A0A2D2CVN8</accession>
<feature type="transmembrane region" description="Helical" evidence="6">
    <location>
        <begin position="768"/>
        <end position="799"/>
    </location>
</feature>
<evidence type="ECO:0000256" key="1">
    <source>
        <dbReference type="ARBA" id="ARBA00004651"/>
    </source>
</evidence>
<dbReference type="AlphaFoldDB" id="A0A2D2CVN8"/>
<evidence type="ECO:0000259" key="7">
    <source>
        <dbReference type="Pfam" id="PF02687"/>
    </source>
</evidence>
<feature type="transmembrane region" description="Helical" evidence="6">
    <location>
        <begin position="405"/>
        <end position="426"/>
    </location>
</feature>
<keyword evidence="4 6" id="KW-1133">Transmembrane helix</keyword>
<evidence type="ECO:0000313" key="9">
    <source>
        <dbReference type="Proteomes" id="UP000230709"/>
    </source>
</evidence>
<feature type="transmembrane region" description="Helical" evidence="6">
    <location>
        <begin position="268"/>
        <end position="292"/>
    </location>
</feature>
<dbReference type="KEGG" id="mtw:CQW49_02000"/>
<dbReference type="EMBL" id="CP023737">
    <property type="protein sequence ID" value="ATQ66803.1"/>
    <property type="molecule type" value="Genomic_DNA"/>
</dbReference>
<dbReference type="PANTHER" id="PTHR30287:SF1">
    <property type="entry name" value="INNER MEMBRANE PROTEIN"/>
    <property type="match status" value="1"/>
</dbReference>